<evidence type="ECO:0000259" key="11">
    <source>
        <dbReference type="PROSITE" id="PS51123"/>
    </source>
</evidence>
<comment type="subcellular location">
    <subcellularLocation>
        <location evidence="1">Cell outer membrane</location>
        <topology evidence="1">Multi-pass membrane protein</topology>
    </subcellularLocation>
</comment>
<evidence type="ECO:0000313" key="12">
    <source>
        <dbReference type="EMBL" id="NNU34790.1"/>
    </source>
</evidence>
<evidence type="ECO:0000256" key="8">
    <source>
        <dbReference type="ARBA" id="ARBA00023237"/>
    </source>
</evidence>
<dbReference type="SUPFAM" id="SSF56925">
    <property type="entry name" value="OMPA-like"/>
    <property type="match status" value="1"/>
</dbReference>
<feature type="coiled-coil region" evidence="10">
    <location>
        <begin position="213"/>
        <end position="247"/>
    </location>
</feature>
<dbReference type="PROSITE" id="PS51123">
    <property type="entry name" value="OMPA_2"/>
    <property type="match status" value="1"/>
</dbReference>
<keyword evidence="10" id="KW-0175">Coiled coil</keyword>
<evidence type="ECO:0000256" key="9">
    <source>
        <dbReference type="PROSITE-ProRule" id="PRU00473"/>
    </source>
</evidence>
<proteinExistence type="predicted"/>
<evidence type="ECO:0000256" key="1">
    <source>
        <dbReference type="ARBA" id="ARBA00004571"/>
    </source>
</evidence>
<organism evidence="12 13">
    <name type="scientific">Mucilaginibacter humi</name>
    <dbReference type="NCBI Taxonomy" id="2732510"/>
    <lineage>
        <taxon>Bacteria</taxon>
        <taxon>Pseudomonadati</taxon>
        <taxon>Bacteroidota</taxon>
        <taxon>Sphingobacteriia</taxon>
        <taxon>Sphingobacteriales</taxon>
        <taxon>Sphingobacteriaceae</taxon>
        <taxon>Mucilaginibacter</taxon>
    </lineage>
</organism>
<evidence type="ECO:0000256" key="3">
    <source>
        <dbReference type="ARBA" id="ARBA00022452"/>
    </source>
</evidence>
<gene>
    <name evidence="12" type="ORF">HK413_13295</name>
</gene>
<dbReference type="CDD" id="cd07185">
    <property type="entry name" value="OmpA_C-like"/>
    <property type="match status" value="1"/>
</dbReference>
<dbReference type="InterPro" id="IPR036737">
    <property type="entry name" value="OmpA-like_sf"/>
</dbReference>
<reference evidence="12 13" key="1">
    <citation type="submission" date="2020-05" db="EMBL/GenBank/DDBJ databases">
        <authorList>
            <person name="Khan S.A."/>
            <person name="Jeon C.O."/>
            <person name="Chun B.H."/>
        </authorList>
    </citation>
    <scope>NUCLEOTIDE SEQUENCE [LARGE SCALE GENOMIC DNA]</scope>
    <source>
        <strain evidence="12 13">S1162</strain>
    </source>
</reference>
<sequence>MPSLILATGGHNGFDHWEPTLGYGLSIRKQLVHSFGLQLDYNGGTVKGGVSSNVPYITNTNGNRYKAFSTKFNQVALSGVFNFATVDYLRRKNAVQFFLNAGLGVVYYEPTVTGYTDSSFPTASTSSFKSSALVMPLGAGVKFRVSDAVAINLGYNENFIDASSFNGVNQYPKTSHYSYGYGGIEFSLGAKSKPHLQWANPIVSIQNEYLTEEARLQRQIDAQKAANDQLRADMAAATANLAKYTADSDGDGVSDFFDKCPGTPSGVKVDGAGCPLAVAPAPAPVTKVFVTEEDRKIVREAIRNLEFDFGKATIRAHSFPSLNRVAQLLIDKNFSLKLAGHTDNVGSNDANMKLSKARAESVKNYLVDKGANASRIEATGYGETQPIATNKTAKGRQQNRRVEFTLF</sequence>
<keyword evidence="4" id="KW-0812">Transmembrane</keyword>
<evidence type="ECO:0000256" key="6">
    <source>
        <dbReference type="ARBA" id="ARBA00023114"/>
    </source>
</evidence>
<evidence type="ECO:0000256" key="7">
    <source>
        <dbReference type="ARBA" id="ARBA00023136"/>
    </source>
</evidence>
<accession>A0ABX1W6S3</accession>
<evidence type="ECO:0000256" key="2">
    <source>
        <dbReference type="ARBA" id="ARBA00022448"/>
    </source>
</evidence>
<dbReference type="InterPro" id="IPR006664">
    <property type="entry name" value="OMP_bac"/>
</dbReference>
<evidence type="ECO:0000256" key="10">
    <source>
        <dbReference type="SAM" id="Coils"/>
    </source>
</evidence>
<name>A0ABX1W6S3_9SPHI</name>
<protein>
    <submittedName>
        <fullName evidence="12">OmpA family protein</fullName>
    </submittedName>
</protein>
<keyword evidence="13" id="KW-1185">Reference proteome</keyword>
<dbReference type="PANTHER" id="PTHR30329:SF21">
    <property type="entry name" value="LIPOPROTEIN YIAD-RELATED"/>
    <property type="match status" value="1"/>
</dbReference>
<dbReference type="Gene3D" id="2.40.160.20">
    <property type="match status" value="1"/>
</dbReference>
<evidence type="ECO:0000313" key="13">
    <source>
        <dbReference type="Proteomes" id="UP000566071"/>
    </source>
</evidence>
<dbReference type="InterPro" id="IPR011250">
    <property type="entry name" value="OMP/PagP_B-barrel"/>
</dbReference>
<dbReference type="Proteomes" id="UP000566071">
    <property type="component" value="Unassembled WGS sequence"/>
</dbReference>
<keyword evidence="7 9" id="KW-0472">Membrane</keyword>
<comment type="caution">
    <text evidence="12">The sequence shown here is derived from an EMBL/GenBank/DDBJ whole genome shotgun (WGS) entry which is preliminary data.</text>
</comment>
<dbReference type="Pfam" id="PF00691">
    <property type="entry name" value="OmpA"/>
    <property type="match status" value="1"/>
</dbReference>
<feature type="domain" description="OmpA-like" evidence="11">
    <location>
        <begin position="294"/>
        <end position="407"/>
    </location>
</feature>
<keyword evidence="3" id="KW-1134">Transmembrane beta strand</keyword>
<dbReference type="InterPro" id="IPR050330">
    <property type="entry name" value="Bact_OuterMem_StrucFunc"/>
</dbReference>
<dbReference type="PRINTS" id="PR01021">
    <property type="entry name" value="OMPADOMAIN"/>
</dbReference>
<dbReference type="SUPFAM" id="SSF103647">
    <property type="entry name" value="TSP type-3 repeat"/>
    <property type="match status" value="1"/>
</dbReference>
<dbReference type="EMBL" id="JABFCR010000069">
    <property type="protein sequence ID" value="NNU34790.1"/>
    <property type="molecule type" value="Genomic_DNA"/>
</dbReference>
<evidence type="ECO:0000256" key="5">
    <source>
        <dbReference type="ARBA" id="ARBA00023065"/>
    </source>
</evidence>
<keyword evidence="5" id="KW-0406">Ion transport</keyword>
<dbReference type="InterPro" id="IPR006665">
    <property type="entry name" value="OmpA-like"/>
</dbReference>
<dbReference type="PANTHER" id="PTHR30329">
    <property type="entry name" value="STATOR ELEMENT OF FLAGELLAR MOTOR COMPLEX"/>
    <property type="match status" value="1"/>
</dbReference>
<keyword evidence="8" id="KW-0998">Cell outer membrane</keyword>
<dbReference type="SUPFAM" id="SSF103088">
    <property type="entry name" value="OmpA-like"/>
    <property type="match status" value="1"/>
</dbReference>
<dbReference type="InterPro" id="IPR028974">
    <property type="entry name" value="TSP_type-3_rpt"/>
</dbReference>
<evidence type="ECO:0000256" key="4">
    <source>
        <dbReference type="ARBA" id="ARBA00022692"/>
    </source>
</evidence>
<keyword evidence="6" id="KW-0626">Porin</keyword>
<dbReference type="RefSeq" id="WP_175270461.1">
    <property type="nucleotide sequence ID" value="NZ_JABFCR010000069.1"/>
</dbReference>
<keyword evidence="2" id="KW-0813">Transport</keyword>
<dbReference type="Gene3D" id="3.30.1330.60">
    <property type="entry name" value="OmpA-like domain"/>
    <property type="match status" value="1"/>
</dbReference>